<comment type="similarity">
    <text evidence="4">Belongs to the TonB-dependent receptor family.</text>
</comment>
<dbReference type="InterPro" id="IPR036942">
    <property type="entry name" value="Beta-barrel_TonB_sf"/>
</dbReference>
<evidence type="ECO:0000256" key="5">
    <source>
        <dbReference type="SAM" id="MobiDB-lite"/>
    </source>
</evidence>
<dbReference type="AlphaFoldDB" id="A0A1K1RC42"/>
<evidence type="ECO:0000256" key="4">
    <source>
        <dbReference type="RuleBase" id="RU003357"/>
    </source>
</evidence>
<evidence type="ECO:0000313" key="9">
    <source>
        <dbReference type="Proteomes" id="UP000182248"/>
    </source>
</evidence>
<dbReference type="Pfam" id="PF00593">
    <property type="entry name" value="TonB_dep_Rec_b-barrel"/>
    <property type="match status" value="1"/>
</dbReference>
<evidence type="ECO:0000256" key="1">
    <source>
        <dbReference type="ARBA" id="ARBA00004442"/>
    </source>
</evidence>
<dbReference type="Gene3D" id="2.40.170.20">
    <property type="entry name" value="TonB-dependent receptor, beta-barrel domain"/>
    <property type="match status" value="1"/>
</dbReference>
<keyword evidence="9" id="KW-1185">Reference proteome</keyword>
<dbReference type="EMBL" id="FPJE01000022">
    <property type="protein sequence ID" value="SFW69640.1"/>
    <property type="molecule type" value="Genomic_DNA"/>
</dbReference>
<keyword evidence="3" id="KW-0998">Cell outer membrane</keyword>
<dbReference type="GO" id="GO:0009279">
    <property type="term" value="C:cell outer membrane"/>
    <property type="evidence" value="ECO:0007669"/>
    <property type="project" value="UniProtKB-SubCell"/>
</dbReference>
<keyword evidence="4" id="KW-0798">TonB box</keyword>
<dbReference type="Gene3D" id="2.60.40.1120">
    <property type="entry name" value="Carboxypeptidase-like, regulatory domain"/>
    <property type="match status" value="1"/>
</dbReference>
<dbReference type="SUPFAM" id="SSF49464">
    <property type="entry name" value="Carboxypeptidase regulatory domain-like"/>
    <property type="match status" value="1"/>
</dbReference>
<protein>
    <submittedName>
        <fullName evidence="8">TonB-dependent receptor</fullName>
    </submittedName>
</protein>
<feature type="domain" description="TonB-dependent receptor plug" evidence="7">
    <location>
        <begin position="230"/>
        <end position="319"/>
    </location>
</feature>
<dbReference type="SUPFAM" id="SSF56935">
    <property type="entry name" value="Porins"/>
    <property type="match status" value="1"/>
</dbReference>
<name>A0A1K1RC42_9FLAO</name>
<accession>A0A1K1RC42</accession>
<gene>
    <name evidence="8" type="ORF">SAMN02927921_03393</name>
</gene>
<dbReference type="Pfam" id="PF07715">
    <property type="entry name" value="Plug"/>
    <property type="match status" value="1"/>
</dbReference>
<dbReference type="Proteomes" id="UP000182248">
    <property type="component" value="Unassembled WGS sequence"/>
</dbReference>
<dbReference type="PANTHER" id="PTHR40980">
    <property type="entry name" value="PLUG DOMAIN-CONTAINING PROTEIN"/>
    <property type="match status" value="1"/>
</dbReference>
<proteinExistence type="inferred from homology"/>
<dbReference type="PANTHER" id="PTHR40980:SF4">
    <property type="entry name" value="TONB-DEPENDENT RECEPTOR-LIKE BETA-BARREL DOMAIN-CONTAINING PROTEIN"/>
    <property type="match status" value="1"/>
</dbReference>
<dbReference type="OrthoDB" id="9768470at2"/>
<reference evidence="8 9" key="1">
    <citation type="submission" date="2016-11" db="EMBL/GenBank/DDBJ databases">
        <authorList>
            <person name="Jaros S."/>
            <person name="Januszkiewicz K."/>
            <person name="Wedrychowicz H."/>
        </authorList>
    </citation>
    <scope>NUCLEOTIDE SEQUENCE [LARGE SCALE GENOMIC DNA]</scope>
    <source>
        <strain evidence="8 9">CGMCC 1.12145</strain>
    </source>
</reference>
<keyword evidence="2 4" id="KW-0472">Membrane</keyword>
<organism evidence="8 9">
    <name type="scientific">Sinomicrobium oceani</name>
    <dbReference type="NCBI Taxonomy" id="1150368"/>
    <lineage>
        <taxon>Bacteria</taxon>
        <taxon>Pseudomonadati</taxon>
        <taxon>Bacteroidota</taxon>
        <taxon>Flavobacteriia</taxon>
        <taxon>Flavobacteriales</taxon>
        <taxon>Flavobacteriaceae</taxon>
        <taxon>Sinomicrobium</taxon>
    </lineage>
</organism>
<dbReference type="InterPro" id="IPR000531">
    <property type="entry name" value="Beta-barrel_TonB"/>
</dbReference>
<evidence type="ECO:0000256" key="2">
    <source>
        <dbReference type="ARBA" id="ARBA00023136"/>
    </source>
</evidence>
<dbReference type="InterPro" id="IPR008969">
    <property type="entry name" value="CarboxyPept-like_regulatory"/>
</dbReference>
<evidence type="ECO:0000313" key="8">
    <source>
        <dbReference type="EMBL" id="SFW69640.1"/>
    </source>
</evidence>
<dbReference type="RefSeq" id="WP_072318596.1">
    <property type="nucleotide sequence ID" value="NZ_FPJE01000022.1"/>
</dbReference>
<dbReference type="Gene3D" id="2.170.130.10">
    <property type="entry name" value="TonB-dependent receptor, plug domain"/>
    <property type="match status" value="1"/>
</dbReference>
<dbReference type="Pfam" id="PF13715">
    <property type="entry name" value="CarbopepD_reg_2"/>
    <property type="match status" value="1"/>
</dbReference>
<keyword evidence="8" id="KW-0675">Receptor</keyword>
<dbReference type="STRING" id="1150368.SAMN02927921_03393"/>
<dbReference type="InterPro" id="IPR012910">
    <property type="entry name" value="Plug_dom"/>
</dbReference>
<dbReference type="InterPro" id="IPR037066">
    <property type="entry name" value="Plug_dom_sf"/>
</dbReference>
<sequence length="1114" mass="126754">MRAKIKEYCLIPSRYSGKVCLLFFLILSIQTTRSNHFEVQQSGQSLKAFIEKLIEETPYSFLFDESQLGNVILIRPVEIRDRAIRDILADVNRQIPIEYNIEGKNISIRTRDRQRQKTGRLNGHVYDDRQVPLPGANIIIENKGTGISTGFDGDYDLLLPTGVYTVRISYISFKTQEVTGVVITPGNTTTLDVILEPASEALQEVVVTAQYDRRVNNVAALNTIRKNEVTAIDGITAAQIARTPDNDVAQVLTRVTGLHVQDNKYVVVRGVSERYNNVAMNNALMPSTEANRRNYAFDIIPSNLIESVIVHKTASPELPGEFTGGYVNINTLEIPNKNFLTLEVGTGGNENTFNDFYSLPRYKNDYLGLMTSGSKLPALAGELSNNADFSPETLLPLSKQMPGNNRFRLNRYTQQPTQNYALGVGKVIRLSDDNRLGMTAALTYRNEQSKQGYYEETQGTREIVGGDRYNFLSRTGGIFNITYAFGTQKISLKNTFYQKLETENTVYNGINLYVGQPKTGITEERVVNSFGQSVLNGEHTTDAPNAYKFKWNIGIANYTRNQPNNLQIEGVNENLFYDSADRELIAQEFRKSHPPYQYVKFRTLDDPLYDYYSKYQEKRYTMGFNLELPLSVTHSKNKLVTGYSGSIRDVDFDQSRYAVLAYGEWAARRDEFVGLPLYEVINQEAFDNEYLYYRPISSGSDASVKGFSNGFKGTQGLHAVFLMLDTYFTGKLHFSGGVRLEDNTMKTETGIRTLDDVDGAGIDNSTETDAYTFRRTNFLPSANLIYELTPKMNLRTGYFMSLARPEFTELGNYSYFDYNLRTLILSGYSLVSGGEEKLLEQTTIDNLELRWEYYPTANESFSVAGFYKSFDKPIELQVLQSAQNVTTALKAGYFNLDRATNYGVEIDFRKSFGFLQTTFGENLYLFGNASFIWSKIYYDREDVPVDTGETDEEGNPVYREAVVEDNRPLYGQSPYIINGGLQYTGKHFGLTATYNRVGPRIILPAGEPFYDEYEKPRNVLDLQFRYAFLKENRAEIRLNLADILNDPVIRYMNNIDSETKNPRVDYVENSDDGGRKLAVPQHDPSGKSYDSRYDLVRRRYDRLRSFNITFKYTF</sequence>
<comment type="subcellular location">
    <subcellularLocation>
        <location evidence="1 4">Cell outer membrane</location>
    </subcellularLocation>
</comment>
<feature type="region of interest" description="Disordered" evidence="5">
    <location>
        <begin position="1062"/>
        <end position="1090"/>
    </location>
</feature>
<feature type="domain" description="TonB-dependent receptor-like beta-barrel" evidence="6">
    <location>
        <begin position="585"/>
        <end position="1038"/>
    </location>
</feature>
<evidence type="ECO:0000259" key="7">
    <source>
        <dbReference type="Pfam" id="PF07715"/>
    </source>
</evidence>
<evidence type="ECO:0000256" key="3">
    <source>
        <dbReference type="ARBA" id="ARBA00023237"/>
    </source>
</evidence>
<evidence type="ECO:0000259" key="6">
    <source>
        <dbReference type="Pfam" id="PF00593"/>
    </source>
</evidence>